<reference evidence="1 2" key="1">
    <citation type="submission" date="2024-04" db="EMBL/GenBank/DDBJ databases">
        <title>Human intestinal bacterial collection.</title>
        <authorList>
            <person name="Pauvert C."/>
            <person name="Hitch T.C.A."/>
            <person name="Clavel T."/>
        </authorList>
    </citation>
    <scope>NUCLEOTIDE SEQUENCE [LARGE SCALE GENOMIC DNA]</scope>
    <source>
        <strain evidence="1 2">CLA-AA-H236</strain>
    </source>
</reference>
<dbReference type="RefSeq" id="WP_227623355.1">
    <property type="nucleotide sequence ID" value="NZ_JBBNIB010000106.1"/>
</dbReference>
<proteinExistence type="predicted"/>
<evidence type="ECO:0000313" key="2">
    <source>
        <dbReference type="Proteomes" id="UP001439984"/>
    </source>
</evidence>
<protein>
    <submittedName>
        <fullName evidence="1">Uncharacterized protein</fullName>
    </submittedName>
</protein>
<accession>A0ABV1ILU2</accession>
<gene>
    <name evidence="1" type="ORF">AAAU72_06375</name>
</gene>
<dbReference type="EMBL" id="JBBNIB010000106">
    <property type="protein sequence ID" value="MEQ2687804.1"/>
    <property type="molecule type" value="Genomic_DNA"/>
</dbReference>
<comment type="caution">
    <text evidence="1">The sequence shown here is derived from an EMBL/GenBank/DDBJ whole genome shotgun (WGS) entry which is preliminary data.</text>
</comment>
<dbReference type="Proteomes" id="UP001439984">
    <property type="component" value="Unassembled WGS sequence"/>
</dbReference>
<name>A0ABV1ILU2_9FIRM</name>
<organism evidence="1 2">
    <name type="scientific">Faecalibacterium longum</name>
    <dbReference type="NCBI Taxonomy" id="1851428"/>
    <lineage>
        <taxon>Bacteria</taxon>
        <taxon>Bacillati</taxon>
        <taxon>Bacillota</taxon>
        <taxon>Clostridia</taxon>
        <taxon>Eubacteriales</taxon>
        <taxon>Oscillospiraceae</taxon>
        <taxon>Faecalibacterium</taxon>
    </lineage>
</organism>
<sequence>MSKNISTADSIRNLAAEVKKGFVKKEAFAPIQTAAEKAIKSLDVTGNTISFFTSNDKTGDAAFTVDFPAEIFLDQTKTEFVPSFAFSAATYPGSTDPKLDGKPVMVLAVKGENPDSCTYSFLSMAALVDTYKAKAVGKDTSTTVSIAGYEVDVKVNVSAAEGNALTLKEDGLYVSTANVEASDTNGNIKVNGKEVTVYTEPANVLHSEDVEDFSAEDIAAMLAD</sequence>
<evidence type="ECO:0000313" key="1">
    <source>
        <dbReference type="EMBL" id="MEQ2687804.1"/>
    </source>
</evidence>
<keyword evidence="2" id="KW-1185">Reference proteome</keyword>